<organism evidence="8 9">
    <name type="scientific">Prevotella amnii DNF00058</name>
    <dbReference type="NCBI Taxonomy" id="1401066"/>
    <lineage>
        <taxon>Bacteria</taxon>
        <taxon>Pseudomonadati</taxon>
        <taxon>Bacteroidota</taxon>
        <taxon>Bacteroidia</taxon>
        <taxon>Bacteroidales</taxon>
        <taxon>Prevotellaceae</taxon>
        <taxon>Prevotella</taxon>
    </lineage>
</organism>
<dbReference type="GO" id="GO:0043565">
    <property type="term" value="F:sequence-specific DNA binding"/>
    <property type="evidence" value="ECO:0007669"/>
    <property type="project" value="TreeGrafter"/>
</dbReference>
<keyword evidence="7" id="KW-0175">Coiled coil</keyword>
<dbReference type="EMBL" id="JRNU01000014">
    <property type="protein sequence ID" value="KGF52259.1"/>
    <property type="molecule type" value="Genomic_DNA"/>
</dbReference>
<comment type="similarity">
    <text evidence="1">Belongs to the N(4)/N(6)-methyltransferase family.</text>
</comment>
<dbReference type="PANTHER" id="PTHR30481:SF3">
    <property type="entry name" value="DNA ADENINE METHYLASE"/>
    <property type="match status" value="1"/>
</dbReference>
<dbReference type="AlphaFoldDB" id="A0A096D414"/>
<evidence type="ECO:0000256" key="7">
    <source>
        <dbReference type="SAM" id="Coils"/>
    </source>
</evidence>
<name>A0A096D414_9BACT</name>
<dbReference type="Gene3D" id="1.10.1020.10">
    <property type="entry name" value="Adenine-specific Methyltransferase, Domain 2"/>
    <property type="match status" value="1"/>
</dbReference>
<proteinExistence type="inferred from homology"/>
<gene>
    <name evidence="8" type="ORF">HMPREF9302_04375</name>
</gene>
<accession>A0A096D414</accession>
<dbReference type="PANTHER" id="PTHR30481">
    <property type="entry name" value="DNA ADENINE METHYLASE"/>
    <property type="match status" value="1"/>
</dbReference>
<evidence type="ECO:0000256" key="5">
    <source>
        <dbReference type="ARBA" id="ARBA00022691"/>
    </source>
</evidence>
<evidence type="ECO:0000256" key="6">
    <source>
        <dbReference type="ARBA" id="ARBA00047942"/>
    </source>
</evidence>
<dbReference type="InterPro" id="IPR012263">
    <property type="entry name" value="M_m6A_EcoRV"/>
</dbReference>
<dbReference type="NCBIfam" id="TIGR00571">
    <property type="entry name" value="dam"/>
    <property type="match status" value="1"/>
</dbReference>
<keyword evidence="4 8" id="KW-0808">Transferase</keyword>
<evidence type="ECO:0000256" key="4">
    <source>
        <dbReference type="ARBA" id="ARBA00022679"/>
    </source>
</evidence>
<dbReference type="InterPro" id="IPR012327">
    <property type="entry name" value="MeTrfase_D12"/>
</dbReference>
<keyword evidence="5" id="KW-0949">S-adenosyl-L-methionine</keyword>
<keyword evidence="9" id="KW-1185">Reference proteome</keyword>
<keyword evidence="3 8" id="KW-0489">Methyltransferase</keyword>
<reference evidence="8 9" key="1">
    <citation type="submission" date="2014-07" db="EMBL/GenBank/DDBJ databases">
        <authorList>
            <person name="McCorrison J."/>
            <person name="Sanka R."/>
            <person name="Torralba M."/>
            <person name="Gillis M."/>
            <person name="Haft D.H."/>
            <person name="Methe B."/>
            <person name="Sutton G."/>
            <person name="Nelson K.E."/>
        </authorList>
    </citation>
    <scope>NUCLEOTIDE SEQUENCE [LARGE SCALE GENOMIC DNA]</scope>
    <source>
        <strain evidence="8 9">DNF00058</strain>
    </source>
</reference>
<dbReference type="PIRSF" id="PIRSF000398">
    <property type="entry name" value="M_m6A_EcoRV"/>
    <property type="match status" value="1"/>
</dbReference>
<dbReference type="Gene3D" id="3.40.50.150">
    <property type="entry name" value="Vaccinia Virus protein VP39"/>
    <property type="match status" value="1"/>
</dbReference>
<dbReference type="GO" id="GO:0009307">
    <property type="term" value="P:DNA restriction-modification system"/>
    <property type="evidence" value="ECO:0007669"/>
    <property type="project" value="InterPro"/>
</dbReference>
<dbReference type="EC" id="2.1.1.72" evidence="2"/>
<dbReference type="GO" id="GO:1904047">
    <property type="term" value="F:S-adenosyl-L-methionine binding"/>
    <property type="evidence" value="ECO:0007669"/>
    <property type="project" value="TreeGrafter"/>
</dbReference>
<evidence type="ECO:0000256" key="1">
    <source>
        <dbReference type="ARBA" id="ARBA00006594"/>
    </source>
</evidence>
<evidence type="ECO:0000313" key="8">
    <source>
        <dbReference type="EMBL" id="KGF52259.1"/>
    </source>
</evidence>
<dbReference type="RefSeq" id="WP_081942276.1">
    <property type="nucleotide sequence ID" value="NZ_JRNU01000014.1"/>
</dbReference>
<dbReference type="GO" id="GO:0032259">
    <property type="term" value="P:methylation"/>
    <property type="evidence" value="ECO:0007669"/>
    <property type="project" value="UniProtKB-KW"/>
</dbReference>
<comment type="catalytic activity">
    <reaction evidence="6">
        <text>a 2'-deoxyadenosine in DNA + S-adenosyl-L-methionine = an N(6)-methyl-2'-deoxyadenosine in DNA + S-adenosyl-L-homocysteine + H(+)</text>
        <dbReference type="Rhea" id="RHEA:15197"/>
        <dbReference type="Rhea" id="RHEA-COMP:12418"/>
        <dbReference type="Rhea" id="RHEA-COMP:12419"/>
        <dbReference type="ChEBI" id="CHEBI:15378"/>
        <dbReference type="ChEBI" id="CHEBI:57856"/>
        <dbReference type="ChEBI" id="CHEBI:59789"/>
        <dbReference type="ChEBI" id="CHEBI:90615"/>
        <dbReference type="ChEBI" id="CHEBI:90616"/>
        <dbReference type="EC" id="2.1.1.72"/>
    </reaction>
</comment>
<dbReference type="InterPro" id="IPR029063">
    <property type="entry name" value="SAM-dependent_MTases_sf"/>
</dbReference>
<dbReference type="GO" id="GO:0006298">
    <property type="term" value="P:mismatch repair"/>
    <property type="evidence" value="ECO:0007669"/>
    <property type="project" value="TreeGrafter"/>
</dbReference>
<dbReference type="Pfam" id="PF02086">
    <property type="entry name" value="MethyltransfD12"/>
    <property type="match status" value="1"/>
</dbReference>
<comment type="caution">
    <text evidence="8">The sequence shown here is derived from an EMBL/GenBank/DDBJ whole genome shotgun (WGS) entry which is preliminary data.</text>
</comment>
<dbReference type="GO" id="GO:0009007">
    <property type="term" value="F:site-specific DNA-methyltransferase (adenine-specific) activity"/>
    <property type="evidence" value="ECO:0007669"/>
    <property type="project" value="UniProtKB-EC"/>
</dbReference>
<dbReference type="InterPro" id="IPR023095">
    <property type="entry name" value="Ade_MeTrfase_dom_2"/>
</dbReference>
<dbReference type="OrthoDB" id="9805629at2"/>
<feature type="coiled-coil region" evidence="7">
    <location>
        <begin position="61"/>
        <end position="88"/>
    </location>
</feature>
<evidence type="ECO:0000256" key="3">
    <source>
        <dbReference type="ARBA" id="ARBA00022603"/>
    </source>
</evidence>
<dbReference type="SUPFAM" id="SSF53335">
    <property type="entry name" value="S-adenosyl-L-methionine-dependent methyltransferases"/>
    <property type="match status" value="1"/>
</dbReference>
<protein>
    <recommendedName>
        <fullName evidence="2">site-specific DNA-methyltransferase (adenine-specific)</fullName>
        <ecNumber evidence="2">2.1.1.72</ecNumber>
    </recommendedName>
</protein>
<sequence>MKPIIKYRGGKSKEIKNFLQFIPHDYDRYVEPFAGGAALYFYLEPQLALINDINSKLIDFYLAVQNNYKQLKKELVNLESVYHSNQIEYELLKQSEVVPGFVENKNEALYYLLRDMYNGKIEKKYLDATLYYFINKTSYSGMLRFNSKGEFNVPFGRYKNFNTEMVSEEHRALLRRTEITQMDYSKVFDKCSTNDFVFLDPPYDCVFTDYGNIGEKDFSEQSQIKLAEDFRNLPAKSLMIIGKTELTQHLYEPYIKAEYSKKYAVNIRNRFKAESTHLIITNYTI</sequence>
<evidence type="ECO:0000313" key="9">
    <source>
        <dbReference type="Proteomes" id="UP000029614"/>
    </source>
</evidence>
<dbReference type="PRINTS" id="PR00505">
    <property type="entry name" value="D12N6MTFRASE"/>
</dbReference>
<dbReference type="Proteomes" id="UP000029614">
    <property type="component" value="Unassembled WGS sequence"/>
</dbReference>
<evidence type="ECO:0000256" key="2">
    <source>
        <dbReference type="ARBA" id="ARBA00011900"/>
    </source>
</evidence>